<evidence type="ECO:0000256" key="2">
    <source>
        <dbReference type="ARBA" id="ARBA00022692"/>
    </source>
</evidence>
<accession>A0ABP8TI43</accession>
<evidence type="ECO:0000256" key="1">
    <source>
        <dbReference type="ARBA" id="ARBA00004127"/>
    </source>
</evidence>
<evidence type="ECO:0000256" key="3">
    <source>
        <dbReference type="ARBA" id="ARBA00022989"/>
    </source>
</evidence>
<evidence type="ECO:0000313" key="7">
    <source>
        <dbReference type="EMBL" id="GAA4608853.1"/>
    </source>
</evidence>
<dbReference type="Pfam" id="PF06803">
    <property type="entry name" value="DUF1232"/>
    <property type="match status" value="1"/>
</dbReference>
<keyword evidence="8" id="KW-1185">Reference proteome</keyword>
<feature type="domain" description="DUF1232" evidence="6">
    <location>
        <begin position="86"/>
        <end position="121"/>
    </location>
</feature>
<comment type="subcellular location">
    <subcellularLocation>
        <location evidence="1">Endomembrane system</location>
        <topology evidence="1">Multi-pass membrane protein</topology>
    </subcellularLocation>
</comment>
<name>A0ABP8TI43_9ACTN</name>
<sequence>MAWLGALVLFVGAILTFAVGGDIRAFDVRTFGVAGMVVGGVLLVLGILRLRRRPRAAGRRSPARGLRAGVQARVQDRVYRTSKGKIIAMIAVVIYILSPIDLIPDVFLPFGIVDDATAFTWLLFAIGQEVSRKRRSTLSP</sequence>
<dbReference type="RefSeq" id="WP_345354777.1">
    <property type="nucleotide sequence ID" value="NZ_BAABHJ010000008.1"/>
</dbReference>
<evidence type="ECO:0000256" key="5">
    <source>
        <dbReference type="SAM" id="Phobius"/>
    </source>
</evidence>
<feature type="transmembrane region" description="Helical" evidence="5">
    <location>
        <begin position="30"/>
        <end position="50"/>
    </location>
</feature>
<proteinExistence type="predicted"/>
<comment type="caution">
    <text evidence="7">The sequence shown here is derived from an EMBL/GenBank/DDBJ whole genome shotgun (WGS) entry which is preliminary data.</text>
</comment>
<evidence type="ECO:0000256" key="4">
    <source>
        <dbReference type="ARBA" id="ARBA00023136"/>
    </source>
</evidence>
<gene>
    <name evidence="7" type="ORF">GCM10023195_35130</name>
</gene>
<keyword evidence="2 5" id="KW-0812">Transmembrane</keyword>
<keyword evidence="4 5" id="KW-0472">Membrane</keyword>
<feature type="transmembrane region" description="Helical" evidence="5">
    <location>
        <begin position="83"/>
        <end position="100"/>
    </location>
</feature>
<dbReference type="EMBL" id="BAABHJ010000008">
    <property type="protein sequence ID" value="GAA4608853.1"/>
    <property type="molecule type" value="Genomic_DNA"/>
</dbReference>
<organism evidence="7 8">
    <name type="scientific">Actinoallomurus liliacearum</name>
    <dbReference type="NCBI Taxonomy" id="1080073"/>
    <lineage>
        <taxon>Bacteria</taxon>
        <taxon>Bacillati</taxon>
        <taxon>Actinomycetota</taxon>
        <taxon>Actinomycetes</taxon>
        <taxon>Streptosporangiales</taxon>
        <taxon>Thermomonosporaceae</taxon>
        <taxon>Actinoallomurus</taxon>
    </lineage>
</organism>
<evidence type="ECO:0000313" key="8">
    <source>
        <dbReference type="Proteomes" id="UP001500212"/>
    </source>
</evidence>
<protein>
    <recommendedName>
        <fullName evidence="6">DUF1232 domain-containing protein</fullName>
    </recommendedName>
</protein>
<keyword evidence="3 5" id="KW-1133">Transmembrane helix</keyword>
<dbReference type="Proteomes" id="UP001500212">
    <property type="component" value="Unassembled WGS sequence"/>
</dbReference>
<reference evidence="8" key="1">
    <citation type="journal article" date="2019" name="Int. J. Syst. Evol. Microbiol.">
        <title>The Global Catalogue of Microorganisms (GCM) 10K type strain sequencing project: providing services to taxonomists for standard genome sequencing and annotation.</title>
        <authorList>
            <consortium name="The Broad Institute Genomics Platform"/>
            <consortium name="The Broad Institute Genome Sequencing Center for Infectious Disease"/>
            <person name="Wu L."/>
            <person name="Ma J."/>
        </authorList>
    </citation>
    <scope>NUCLEOTIDE SEQUENCE [LARGE SCALE GENOMIC DNA]</scope>
    <source>
        <strain evidence="8">JCM 17938</strain>
    </source>
</reference>
<evidence type="ECO:0000259" key="6">
    <source>
        <dbReference type="Pfam" id="PF06803"/>
    </source>
</evidence>
<dbReference type="InterPro" id="IPR010652">
    <property type="entry name" value="DUF1232"/>
</dbReference>